<dbReference type="Gene3D" id="3.80.10.10">
    <property type="entry name" value="Ribonuclease Inhibitor"/>
    <property type="match status" value="1"/>
</dbReference>
<dbReference type="InterPro" id="IPR032675">
    <property type="entry name" value="LRR_dom_sf"/>
</dbReference>
<evidence type="ECO:0000256" key="1">
    <source>
        <dbReference type="ARBA" id="ARBA00004430"/>
    </source>
</evidence>
<accession>A0AAE0BDE4</accession>
<proteinExistence type="predicted"/>
<comment type="caution">
    <text evidence="3">The sequence shown here is derived from an EMBL/GenBank/DDBJ whole genome shotgun (WGS) entry which is preliminary data.</text>
</comment>
<gene>
    <name evidence="3" type="ORF">CYMTET_55072</name>
</gene>
<evidence type="ECO:0000313" key="4">
    <source>
        <dbReference type="Proteomes" id="UP001190700"/>
    </source>
</evidence>
<sequence>MNDVSSSALRRLSELTRLRQLHLSDNCGIDDEVLKSISQLEVLTHLNLSLSHERISNDGLSRVGRMPMLTHLNLYCCHNITAEIFSQFGQGLQVLILQNDCERMKNLYSHLHNIGTLEVLGGLRTPEFDDGSASDDEEMPIFTEHEWNDLKDRGVKIEHEYVDFPMTM</sequence>
<dbReference type="SUPFAM" id="SSF52047">
    <property type="entry name" value="RNI-like"/>
    <property type="match status" value="1"/>
</dbReference>
<comment type="subcellular location">
    <subcellularLocation>
        <location evidence="1">Cytoplasm</location>
        <location evidence="1">Cytoskeleton</location>
        <location evidence="1">Cilium axoneme</location>
    </subcellularLocation>
</comment>
<name>A0AAE0BDE4_9CHLO</name>
<feature type="domain" description="F-box/LRR-repeat protein 15-like leucin rich repeat" evidence="2">
    <location>
        <begin position="4"/>
        <end position="85"/>
    </location>
</feature>
<evidence type="ECO:0000313" key="3">
    <source>
        <dbReference type="EMBL" id="KAK3234521.1"/>
    </source>
</evidence>
<organism evidence="3 4">
    <name type="scientific">Cymbomonas tetramitiformis</name>
    <dbReference type="NCBI Taxonomy" id="36881"/>
    <lineage>
        <taxon>Eukaryota</taxon>
        <taxon>Viridiplantae</taxon>
        <taxon>Chlorophyta</taxon>
        <taxon>Pyramimonadophyceae</taxon>
        <taxon>Pyramimonadales</taxon>
        <taxon>Pyramimonadaceae</taxon>
        <taxon>Cymbomonas</taxon>
    </lineage>
</organism>
<dbReference type="EMBL" id="LGRX02035483">
    <property type="protein sequence ID" value="KAK3234521.1"/>
    <property type="molecule type" value="Genomic_DNA"/>
</dbReference>
<evidence type="ECO:0000259" key="2">
    <source>
        <dbReference type="Pfam" id="PF25372"/>
    </source>
</evidence>
<dbReference type="Pfam" id="PF25372">
    <property type="entry name" value="DUF7885"/>
    <property type="match status" value="1"/>
</dbReference>
<dbReference type="AlphaFoldDB" id="A0AAE0BDE4"/>
<dbReference type="InterPro" id="IPR057207">
    <property type="entry name" value="FBXL15_LRR"/>
</dbReference>
<protein>
    <recommendedName>
        <fullName evidence="2">F-box/LRR-repeat protein 15-like leucin rich repeat domain-containing protein</fullName>
    </recommendedName>
</protein>
<dbReference type="Proteomes" id="UP001190700">
    <property type="component" value="Unassembled WGS sequence"/>
</dbReference>
<reference evidence="3 4" key="1">
    <citation type="journal article" date="2015" name="Genome Biol. Evol.">
        <title>Comparative Genomics of a Bacterivorous Green Alga Reveals Evolutionary Causalities and Consequences of Phago-Mixotrophic Mode of Nutrition.</title>
        <authorList>
            <person name="Burns J.A."/>
            <person name="Paasch A."/>
            <person name="Narechania A."/>
            <person name="Kim E."/>
        </authorList>
    </citation>
    <scope>NUCLEOTIDE SEQUENCE [LARGE SCALE GENOMIC DNA]</scope>
    <source>
        <strain evidence="3 4">PLY_AMNH</strain>
    </source>
</reference>
<keyword evidence="4" id="KW-1185">Reference proteome</keyword>
<dbReference type="GO" id="GO:0005930">
    <property type="term" value="C:axoneme"/>
    <property type="evidence" value="ECO:0007669"/>
    <property type="project" value="UniProtKB-SubCell"/>
</dbReference>